<sequence>MKPTDQNLRTAHRPEISISGQAALSEIFNTMATGAAFDPARIARTLNSAHRQALSGLVERIENDDVKEEDLQRLWLAHHVSDRIVLMATLVDLIRQISRYLPGRQP</sequence>
<dbReference type="EMBL" id="FBWG01000003">
    <property type="protein sequence ID" value="CUX15373.1"/>
    <property type="molecule type" value="Genomic_DNA"/>
</dbReference>
<evidence type="ECO:0000313" key="1">
    <source>
        <dbReference type="EMBL" id="CUX15373.1"/>
    </source>
</evidence>
<protein>
    <submittedName>
        <fullName evidence="1">Uncharacterized protein</fullName>
    </submittedName>
</protein>
<dbReference type="AlphaFoldDB" id="A0A1S7P3F2"/>
<gene>
    <name evidence="1" type="ORF">AGR7C_Cc110296</name>
</gene>
<reference evidence="1 2" key="1">
    <citation type="submission" date="2016-01" db="EMBL/GenBank/DDBJ databases">
        <authorList>
            <person name="Oliw E.H."/>
        </authorList>
    </citation>
    <scope>NUCLEOTIDE SEQUENCE [LARGE SCALE GENOMIC DNA]</scope>
    <source>
        <strain evidence="1 2">Zutra 3-1</strain>
    </source>
</reference>
<proteinExistence type="predicted"/>
<organism evidence="1 2">
    <name type="scientific">Agrobacterium deltaense Zutra 3/1</name>
    <dbReference type="NCBI Taxonomy" id="1183427"/>
    <lineage>
        <taxon>Bacteria</taxon>
        <taxon>Pseudomonadati</taxon>
        <taxon>Pseudomonadota</taxon>
        <taxon>Alphaproteobacteria</taxon>
        <taxon>Hyphomicrobiales</taxon>
        <taxon>Rhizobiaceae</taxon>
        <taxon>Rhizobium/Agrobacterium group</taxon>
        <taxon>Agrobacterium</taxon>
    </lineage>
</organism>
<evidence type="ECO:0000313" key="2">
    <source>
        <dbReference type="Proteomes" id="UP000191987"/>
    </source>
</evidence>
<name>A0A1S7P3F2_9HYPH</name>
<dbReference type="Proteomes" id="UP000191987">
    <property type="component" value="Unassembled WGS sequence"/>
</dbReference>
<accession>A0A1S7P3F2</accession>
<dbReference type="RefSeq" id="WP_080816641.1">
    <property type="nucleotide sequence ID" value="NZ_LT009748.1"/>
</dbReference>